<accession>A0A2X4H775</accession>
<dbReference type="Pfam" id="PF03802">
    <property type="entry name" value="CitX"/>
    <property type="match status" value="1"/>
</dbReference>
<keyword evidence="2 5" id="KW-0808">Transferase</keyword>
<evidence type="ECO:0000256" key="1">
    <source>
        <dbReference type="ARBA" id="ARBA00012524"/>
    </source>
</evidence>
<dbReference type="RefSeq" id="WP_015911891.1">
    <property type="nucleotide sequence ID" value="NZ_BAABQA010000002.1"/>
</dbReference>
<evidence type="ECO:0000313" key="6">
    <source>
        <dbReference type="Proteomes" id="UP000483839"/>
    </source>
</evidence>
<dbReference type="NCBIfam" id="TIGR03124">
    <property type="entry name" value="citrate_citX"/>
    <property type="match status" value="1"/>
</dbReference>
<dbReference type="GO" id="GO:0051191">
    <property type="term" value="P:prosthetic group biosynthetic process"/>
    <property type="evidence" value="ECO:0007669"/>
    <property type="project" value="InterPro"/>
</dbReference>
<evidence type="ECO:0000256" key="2">
    <source>
        <dbReference type="ARBA" id="ARBA00022679"/>
    </source>
</evidence>
<name>A0A2X4H775_STRUB</name>
<dbReference type="EC" id="2.7.7.61" evidence="1"/>
<sequence>MSKELIFSGDAITLEEMMDAREQRSFRHLSLLSSNPEFNLLSVTMNIPGEVKTSPILQDVFEDFIGDIKRQLSGVDTKVEHYLPLKTGNEYYLVTDMGAQHLKEKMIDLESHHPLGRLFDLDVLSLMDGHLQAISRQDIGLPARTCFVCSDNAKACGRSRKHSIEEMQAVISQLIDDTYKTAKEE</sequence>
<dbReference type="GO" id="GO:0016829">
    <property type="term" value="F:lyase activity"/>
    <property type="evidence" value="ECO:0007669"/>
    <property type="project" value="UniProtKB-KW"/>
</dbReference>
<dbReference type="NCBIfam" id="NF002383">
    <property type="entry name" value="PRK01392.1"/>
    <property type="match status" value="1"/>
</dbReference>
<evidence type="ECO:0000313" key="5">
    <source>
        <dbReference type="EMBL" id="MTD01338.1"/>
    </source>
</evidence>
<evidence type="ECO:0000256" key="3">
    <source>
        <dbReference type="ARBA" id="ARBA00022695"/>
    </source>
</evidence>
<dbReference type="AlphaFoldDB" id="A0A2X4H775"/>
<dbReference type="GO" id="GO:0050519">
    <property type="term" value="F:holo-citrate lyase synthase activity"/>
    <property type="evidence" value="ECO:0007669"/>
    <property type="project" value="UniProtKB-EC"/>
</dbReference>
<dbReference type="Proteomes" id="UP000483839">
    <property type="component" value="Unassembled WGS sequence"/>
</dbReference>
<evidence type="ECO:0000256" key="4">
    <source>
        <dbReference type="ARBA" id="ARBA00048574"/>
    </source>
</evidence>
<comment type="catalytic activity">
    <reaction evidence="4">
        <text>apo-[citrate lyase ACP] + 2'-(5''-triphospho-alpha-D-ribosyl)-3'-dephospho-CoA = holo-[citrate lyase ACP] + diphosphate</text>
        <dbReference type="Rhea" id="RHEA:16333"/>
        <dbReference type="Rhea" id="RHEA-COMP:10157"/>
        <dbReference type="Rhea" id="RHEA-COMP:10158"/>
        <dbReference type="ChEBI" id="CHEBI:29999"/>
        <dbReference type="ChEBI" id="CHEBI:33019"/>
        <dbReference type="ChEBI" id="CHEBI:61378"/>
        <dbReference type="ChEBI" id="CHEBI:82683"/>
        <dbReference type="EC" id="2.7.7.61"/>
    </reaction>
</comment>
<keyword evidence="5" id="KW-0456">Lyase</keyword>
<protein>
    <recommendedName>
        <fullName evidence="1">citrate lyase holo-[acyl-carrier protein] synthase</fullName>
        <ecNumber evidence="1">2.7.7.61</ecNumber>
    </recommendedName>
</protein>
<reference evidence="5 6" key="1">
    <citation type="submission" date="2019-11" db="EMBL/GenBank/DDBJ databases">
        <title>Streptococcus uberis isolated from clinical mastitis cases on a southeastern Queensland dairy.</title>
        <authorList>
            <person name="Workentine M.L."/>
            <person name="Price R."/>
            <person name="Olchowy T."/>
        </authorList>
    </citation>
    <scope>NUCLEOTIDE SEQUENCE [LARGE SCALE GENOMIC DNA]</scope>
    <source>
        <strain evidence="5 6">OLC4459-A17</strain>
    </source>
</reference>
<keyword evidence="3 5" id="KW-0548">Nucleotidyltransferase</keyword>
<dbReference type="EMBL" id="WLXI01000035">
    <property type="protein sequence ID" value="MTD01338.1"/>
    <property type="molecule type" value="Genomic_DNA"/>
</dbReference>
<organism evidence="5 6">
    <name type="scientific">Streptococcus uberis</name>
    <dbReference type="NCBI Taxonomy" id="1349"/>
    <lineage>
        <taxon>Bacteria</taxon>
        <taxon>Bacillati</taxon>
        <taxon>Bacillota</taxon>
        <taxon>Bacilli</taxon>
        <taxon>Lactobacillales</taxon>
        <taxon>Streptococcaceae</taxon>
        <taxon>Streptococcus</taxon>
    </lineage>
</organism>
<proteinExistence type="predicted"/>
<comment type="caution">
    <text evidence="5">The sequence shown here is derived from an EMBL/GenBank/DDBJ whole genome shotgun (WGS) entry which is preliminary data.</text>
</comment>
<dbReference type="InterPro" id="IPR005551">
    <property type="entry name" value="CitX"/>
</dbReference>
<dbReference type="OMA" id="GYEYYLV"/>
<gene>
    <name evidence="5" type="primary">citX</name>
    <name evidence="5" type="ORF">GKS16_03490</name>
</gene>